<accession>A0ABR1WWS9</accession>
<feature type="region of interest" description="Disordered" evidence="1">
    <location>
        <begin position="37"/>
        <end position="57"/>
    </location>
</feature>
<gene>
    <name evidence="2" type="ORF">PG997_002583</name>
</gene>
<reference evidence="2 3" key="1">
    <citation type="submission" date="2023-01" db="EMBL/GenBank/DDBJ databases">
        <title>Analysis of 21 Apiospora genomes using comparative genomics revels a genus with tremendous synthesis potential of carbohydrate active enzymes and secondary metabolites.</title>
        <authorList>
            <person name="Sorensen T."/>
        </authorList>
    </citation>
    <scope>NUCLEOTIDE SEQUENCE [LARGE SCALE GENOMIC DNA]</scope>
    <source>
        <strain evidence="2 3">CBS 114990</strain>
    </source>
</reference>
<keyword evidence="3" id="KW-1185">Reference proteome</keyword>
<name>A0ABR1WWS9_9PEZI</name>
<evidence type="ECO:0000256" key="1">
    <source>
        <dbReference type="SAM" id="MobiDB-lite"/>
    </source>
</evidence>
<evidence type="ECO:0000313" key="2">
    <source>
        <dbReference type="EMBL" id="KAK8087622.1"/>
    </source>
</evidence>
<sequence length="151" mass="16364">MSVYPLAPASVSASALNFPDSSSPGCVLLRNHRLASPVAPAPTNNRTVSASPRPRRVLQARPRHAVRLVRVRAELQQHRHRQRRAPPARAHERLVQGAQERGVPGLCRTVALEQRPQRGGLVALRREVDGPGQLARDFSLGAGSPFGGSCR</sequence>
<dbReference type="RefSeq" id="XP_066670516.1">
    <property type="nucleotide sequence ID" value="XM_066806898.1"/>
</dbReference>
<proteinExistence type="predicted"/>
<dbReference type="EMBL" id="JAQQWN010000004">
    <property type="protein sequence ID" value="KAK8087622.1"/>
    <property type="molecule type" value="Genomic_DNA"/>
</dbReference>
<comment type="caution">
    <text evidence="2">The sequence shown here is derived from an EMBL/GenBank/DDBJ whole genome shotgun (WGS) entry which is preliminary data.</text>
</comment>
<dbReference type="GeneID" id="92039958"/>
<organism evidence="2 3">
    <name type="scientific">Apiospora hydei</name>
    <dbReference type="NCBI Taxonomy" id="1337664"/>
    <lineage>
        <taxon>Eukaryota</taxon>
        <taxon>Fungi</taxon>
        <taxon>Dikarya</taxon>
        <taxon>Ascomycota</taxon>
        <taxon>Pezizomycotina</taxon>
        <taxon>Sordariomycetes</taxon>
        <taxon>Xylariomycetidae</taxon>
        <taxon>Amphisphaeriales</taxon>
        <taxon>Apiosporaceae</taxon>
        <taxon>Apiospora</taxon>
    </lineage>
</organism>
<evidence type="ECO:0000313" key="3">
    <source>
        <dbReference type="Proteomes" id="UP001433268"/>
    </source>
</evidence>
<dbReference type="Proteomes" id="UP001433268">
    <property type="component" value="Unassembled WGS sequence"/>
</dbReference>
<protein>
    <submittedName>
        <fullName evidence="2">Uncharacterized protein</fullName>
    </submittedName>
</protein>
<feature type="region of interest" description="Disordered" evidence="1">
    <location>
        <begin position="75"/>
        <end position="96"/>
    </location>
</feature>